<dbReference type="AlphaFoldDB" id="A0A8J7QCW2"/>
<proteinExistence type="predicted"/>
<keyword evidence="2" id="KW-1185">Reference proteome</keyword>
<name>A0A8J7QCW2_9BACT</name>
<protein>
    <submittedName>
        <fullName evidence="1">Uncharacterized protein</fullName>
    </submittedName>
</protein>
<accession>A0A8J7QCW2</accession>
<dbReference type="Proteomes" id="UP000664417">
    <property type="component" value="Unassembled WGS sequence"/>
</dbReference>
<organism evidence="1 2">
    <name type="scientific">Acanthopleuribacter pedis</name>
    <dbReference type="NCBI Taxonomy" id="442870"/>
    <lineage>
        <taxon>Bacteria</taxon>
        <taxon>Pseudomonadati</taxon>
        <taxon>Acidobacteriota</taxon>
        <taxon>Holophagae</taxon>
        <taxon>Acanthopleuribacterales</taxon>
        <taxon>Acanthopleuribacteraceae</taxon>
        <taxon>Acanthopleuribacter</taxon>
    </lineage>
</organism>
<dbReference type="RefSeq" id="WP_207861428.1">
    <property type="nucleotide sequence ID" value="NZ_JAFREP010000024.1"/>
</dbReference>
<dbReference type="EMBL" id="JAFREP010000024">
    <property type="protein sequence ID" value="MBO1321454.1"/>
    <property type="molecule type" value="Genomic_DNA"/>
</dbReference>
<gene>
    <name evidence="1" type="ORF">J3U88_23430</name>
</gene>
<evidence type="ECO:0000313" key="2">
    <source>
        <dbReference type="Proteomes" id="UP000664417"/>
    </source>
</evidence>
<reference evidence="1" key="1">
    <citation type="submission" date="2021-03" db="EMBL/GenBank/DDBJ databases">
        <authorList>
            <person name="Wang G."/>
        </authorList>
    </citation>
    <scope>NUCLEOTIDE SEQUENCE</scope>
    <source>
        <strain evidence="1">KCTC 12899</strain>
    </source>
</reference>
<evidence type="ECO:0000313" key="1">
    <source>
        <dbReference type="EMBL" id="MBO1321454.1"/>
    </source>
</evidence>
<comment type="caution">
    <text evidence="1">The sequence shown here is derived from an EMBL/GenBank/DDBJ whole genome shotgun (WGS) entry which is preliminary data.</text>
</comment>
<sequence>MKGMNLNVNRRFVTGQFQQGRDVDRSRPDRLGLFVATPRTLALFNHTQQNHLSTGVTLPQFAELVHRNNQQNPNFTNTHKTRAENILRTAGVDFQNLSTANKVKAAIMLGKDQVSAAWMRANIGDVVGGNQRVIDAGKMLHKAYSFAHNQQMGGLQDPSASFNTRLALDVSEKILAQNGTVDQAMVAVMIDQLENDTLAGTFQVGPHRQEMLKLLRHINTNVAFRNALSGISAPNNGDPQTKTLRATINKPVGNLTDRDVRKAVLSSMLSHLRQGSVGSCFGTSIAIHLKTNHYNKTLTMLKDLVENNRMQGTFQRNVNSNPVQFSLPGNHNTLDLQFNHKMKFDKSGNVTKVNNQNLPQTVKLYDIPGIIQGLKAVGITNRQTQIRLVTEAADRMAGTFFDAKKSPKELLANIIDNQGGLGPKSAAKKKAAFAFHATMENRLMRTFEYTLSGFAETRHAQTLGSKLSTQIDNLYMTVNYGEQNTPWGQHVAQKMLAVNVNDQVDYGGLLGGLNGRISSTLNEAFTYKYNPELVHGQLSDDGHSSHGGFTITFTHPTTQEESVITTPDELATAVKAIFVHVATQDIATIENGNWTDKNLVTSTHATLMREIFEKVDTEQLGANLIARTDKLQGNPVGFTQGADPAKVVRMLFPNTSAVHTTKLDQSENNTGKTVLNHVITTLKAMQTKVSNEDNNYSVDTLRNMSIPMSTDTHAFLLKPGLSPFLLQQMDREEDDINDSIDTQTKPQQLTEFADTALNRQEVLGFVDRFAGAFGMNKNAVKQALRNQQHSLKPNDIYQSMVAGLPDDNKKAGRADQIAFYLAKTFNAPTREVIFADTNWGNGDKDIHFGVVFNPFSDKHELWSFEYNGQDYTARNSPDQKKFVQGNWTIFDEPHNFGF</sequence>